<dbReference type="InterPro" id="IPR056798">
    <property type="entry name" value="ADH_Fe_C"/>
</dbReference>
<proteinExistence type="predicted"/>
<dbReference type="InterPro" id="IPR018211">
    <property type="entry name" value="ADH_Fe_CS"/>
</dbReference>
<comment type="caution">
    <text evidence="3">The sequence shown here is derived from an EMBL/GenBank/DDBJ whole genome shotgun (WGS) entry which is preliminary data.</text>
</comment>
<dbReference type="PANTHER" id="PTHR11496">
    <property type="entry name" value="ALCOHOL DEHYDROGENASE"/>
    <property type="match status" value="1"/>
</dbReference>
<dbReference type="EC" id="1.1.1.1" evidence="3"/>
<dbReference type="Proteomes" id="UP000029223">
    <property type="component" value="Unassembled WGS sequence"/>
</dbReference>
<dbReference type="Gene3D" id="1.20.1090.10">
    <property type="entry name" value="Dehydroquinate synthase-like - alpha domain"/>
    <property type="match status" value="1"/>
</dbReference>
<organism evidence="3 4">
    <name type="scientific">Vibrio variabilis</name>
    <dbReference type="NCBI Taxonomy" id="990271"/>
    <lineage>
        <taxon>Bacteria</taxon>
        <taxon>Pseudomonadati</taxon>
        <taxon>Pseudomonadota</taxon>
        <taxon>Gammaproteobacteria</taxon>
        <taxon>Vibrionales</taxon>
        <taxon>Vibrionaceae</taxon>
        <taxon>Vibrio</taxon>
    </lineage>
</organism>
<evidence type="ECO:0000313" key="3">
    <source>
        <dbReference type="EMBL" id="GAL28195.1"/>
    </source>
</evidence>
<evidence type="ECO:0000313" key="4">
    <source>
        <dbReference type="Proteomes" id="UP000029223"/>
    </source>
</evidence>
<dbReference type="InterPro" id="IPR039697">
    <property type="entry name" value="Alcohol_dehydrogenase_Fe"/>
</dbReference>
<dbReference type="PANTHER" id="PTHR11496:SF102">
    <property type="entry name" value="ALCOHOL DEHYDROGENASE 4"/>
    <property type="match status" value="1"/>
</dbReference>
<dbReference type="PROSITE" id="PS00060">
    <property type="entry name" value="ADH_IRON_2"/>
    <property type="match status" value="1"/>
</dbReference>
<reference evidence="4" key="1">
    <citation type="submission" date="2014-09" db="EMBL/GenBank/DDBJ databases">
        <title>Vibrio variabilis JCM 19239. (C206) whole genome shotgun sequence.</title>
        <authorList>
            <person name="Sawabe T."/>
            <person name="Meirelles P."/>
            <person name="Nakanishi M."/>
            <person name="Sayaka M."/>
            <person name="Hattori M."/>
            <person name="Ohkuma M."/>
        </authorList>
    </citation>
    <scope>NUCLEOTIDE SEQUENCE [LARGE SCALE GENOMIC DNA]</scope>
    <source>
        <strain evidence="4">JCM 19239</strain>
    </source>
</reference>
<evidence type="ECO:0000256" key="1">
    <source>
        <dbReference type="ARBA" id="ARBA00001962"/>
    </source>
</evidence>
<evidence type="ECO:0000259" key="2">
    <source>
        <dbReference type="Pfam" id="PF25137"/>
    </source>
</evidence>
<dbReference type="EMBL" id="BBMS01000039">
    <property type="protein sequence ID" value="GAL28195.1"/>
    <property type="molecule type" value="Genomic_DNA"/>
</dbReference>
<dbReference type="Pfam" id="PF25137">
    <property type="entry name" value="ADH_Fe_C"/>
    <property type="match status" value="1"/>
</dbReference>
<reference evidence="4" key="2">
    <citation type="submission" date="2014-09" db="EMBL/GenBank/DDBJ databases">
        <authorList>
            <consortium name="NBRP consortium"/>
            <person name="Sawabe T."/>
            <person name="Meirelles P."/>
            <person name="Nakanishi M."/>
            <person name="Sayaka M."/>
            <person name="Hattori M."/>
            <person name="Ohkuma M."/>
        </authorList>
    </citation>
    <scope>NUCLEOTIDE SEQUENCE [LARGE SCALE GENOMIC DNA]</scope>
    <source>
        <strain evidence="4">JCM 19239</strain>
    </source>
</reference>
<comment type="cofactor">
    <cofactor evidence="1">
        <name>Fe cation</name>
        <dbReference type="ChEBI" id="CHEBI:24875"/>
    </cofactor>
</comment>
<dbReference type="GO" id="GO:0004022">
    <property type="term" value="F:alcohol dehydrogenase (NAD+) activity"/>
    <property type="evidence" value="ECO:0007669"/>
    <property type="project" value="UniProtKB-EC"/>
</dbReference>
<dbReference type="SUPFAM" id="SSF56796">
    <property type="entry name" value="Dehydroquinate synthase-like"/>
    <property type="match status" value="1"/>
</dbReference>
<accession>A0ABQ0JHF7</accession>
<keyword evidence="3" id="KW-0560">Oxidoreductase</keyword>
<protein>
    <submittedName>
        <fullName evidence="3">Alcohol dehydrogenase</fullName>
        <ecNumber evidence="3">1.1.1.1</ecNumber>
    </submittedName>
</protein>
<feature type="domain" description="Fe-containing alcohol dehydrogenase-like C-terminal" evidence="2">
    <location>
        <begin position="1"/>
        <end position="78"/>
    </location>
</feature>
<sequence>MAFNSAGLGLAHAMAHQPGATHDLSHGVCNAILFPIVCRFNTISASKHYREIARALGGNIDGLDEQSAALLTVDLIKELS</sequence>
<keyword evidence="4" id="KW-1185">Reference proteome</keyword>
<gene>
    <name evidence="3" type="ORF">JCM19239_5455</name>
</gene>
<name>A0ABQ0JHF7_9VIBR</name>